<comment type="caution">
    <text evidence="6">The sequence shown here is derived from an EMBL/GenBank/DDBJ whole genome shotgun (WGS) entry which is preliminary data.</text>
</comment>
<evidence type="ECO:0000256" key="1">
    <source>
        <dbReference type="ARBA" id="ARBA00022729"/>
    </source>
</evidence>
<organism evidence="6 8">
    <name type="scientific">Flavobacterium hydatis</name>
    <name type="common">Cytophaga aquatilis</name>
    <dbReference type="NCBI Taxonomy" id="991"/>
    <lineage>
        <taxon>Bacteria</taxon>
        <taxon>Pseudomonadati</taxon>
        <taxon>Bacteroidota</taxon>
        <taxon>Flavobacteriia</taxon>
        <taxon>Flavobacteriales</taxon>
        <taxon>Flavobacteriaceae</taxon>
        <taxon>Flavobacterium</taxon>
    </lineage>
</organism>
<feature type="domain" description="Soluble ligand binding" evidence="5">
    <location>
        <begin position="140"/>
        <end position="186"/>
    </location>
</feature>
<dbReference type="RefSeq" id="WP_035628776.1">
    <property type="nucleotide sequence ID" value="NZ_JBEWQG010000028.1"/>
</dbReference>
<reference evidence="7 9" key="2">
    <citation type="submission" date="2016-11" db="EMBL/GenBank/DDBJ databases">
        <title>Whole genomes of Flavobacteriaceae.</title>
        <authorList>
            <person name="Stine C."/>
            <person name="Li C."/>
            <person name="Tadesse D."/>
        </authorList>
    </citation>
    <scope>NUCLEOTIDE SEQUENCE [LARGE SCALE GENOMIC DNA]</scope>
    <source>
        <strain evidence="7 9">ATCC 29551</strain>
    </source>
</reference>
<evidence type="ECO:0000313" key="6">
    <source>
        <dbReference type="EMBL" id="KFF02519.1"/>
    </source>
</evidence>
<sequence length="254" mass="27695">MNKYIYALASFLLLLQSCASKKEILYFQDSTTYQSSPIEYTGSLIQPNDILSITVGAKVPETVIPYNIQPLGANSMSNIETIKLQGYLVSPQGAIIFPVLGSISVANKTTSALEQELKNTLEAGGHLIDPTVSIRLLNAKVTVLGEVNKPGTYSFTEQYLTLPQALGYAGDLTINGKRKDIILIRESEGVRTIKHLDLTTTDWMNNPDYTIRQNDVLVINPNNSKVKSSGYIGNAATILTIASLVLSTVILLTR</sequence>
<evidence type="ECO:0000256" key="2">
    <source>
        <dbReference type="SAM" id="Phobius"/>
    </source>
</evidence>
<evidence type="ECO:0000313" key="8">
    <source>
        <dbReference type="Proteomes" id="UP000028712"/>
    </source>
</evidence>
<reference evidence="6 8" key="1">
    <citation type="submission" date="2014-07" db="EMBL/GenBank/DDBJ databases">
        <title>Genome of Flavobacterium hydatis DSM 2063.</title>
        <authorList>
            <person name="Pipes S.E."/>
            <person name="Stropko S.J."/>
            <person name="Newman J.D."/>
        </authorList>
    </citation>
    <scope>NUCLEOTIDE SEQUENCE [LARGE SCALE GENOMIC DNA]</scope>
    <source>
        <strain evidence="6 8">DSM 2063</strain>
    </source>
</reference>
<keyword evidence="2" id="KW-0472">Membrane</keyword>
<dbReference type="EMBL" id="MUGY01000047">
    <property type="protein sequence ID" value="OXA86333.1"/>
    <property type="molecule type" value="Genomic_DNA"/>
</dbReference>
<evidence type="ECO:0000256" key="3">
    <source>
        <dbReference type="SAM" id="SignalP"/>
    </source>
</evidence>
<feature type="chain" id="PRO_5001800865" evidence="3">
    <location>
        <begin position="22"/>
        <end position="254"/>
    </location>
</feature>
<feature type="domain" description="Polysaccharide export protein N-terminal" evidence="4">
    <location>
        <begin position="44"/>
        <end position="136"/>
    </location>
</feature>
<dbReference type="Pfam" id="PF02563">
    <property type="entry name" value="Poly_export"/>
    <property type="match status" value="1"/>
</dbReference>
<evidence type="ECO:0000313" key="7">
    <source>
        <dbReference type="EMBL" id="OXA86333.1"/>
    </source>
</evidence>
<name>A0A085ZDK5_FLAHY</name>
<keyword evidence="2" id="KW-1133">Transmembrane helix</keyword>
<dbReference type="STRING" id="991.IW20_25230"/>
<dbReference type="PROSITE" id="PS51257">
    <property type="entry name" value="PROKAR_LIPOPROTEIN"/>
    <property type="match status" value="1"/>
</dbReference>
<dbReference type="InterPro" id="IPR019554">
    <property type="entry name" value="Soluble_ligand-bd"/>
</dbReference>
<keyword evidence="9" id="KW-1185">Reference proteome</keyword>
<accession>A0A085ZDK5</accession>
<proteinExistence type="predicted"/>
<dbReference type="Pfam" id="PF10531">
    <property type="entry name" value="SLBB"/>
    <property type="match status" value="1"/>
</dbReference>
<feature type="transmembrane region" description="Helical" evidence="2">
    <location>
        <begin position="231"/>
        <end position="252"/>
    </location>
</feature>
<gene>
    <name evidence="7" type="ORF">B0A62_23660</name>
    <name evidence="6" type="ORF">IW20_25230</name>
</gene>
<evidence type="ECO:0000259" key="5">
    <source>
        <dbReference type="Pfam" id="PF10531"/>
    </source>
</evidence>
<dbReference type="AlphaFoldDB" id="A0A085ZDK5"/>
<feature type="signal peptide" evidence="3">
    <location>
        <begin position="1"/>
        <end position="21"/>
    </location>
</feature>
<dbReference type="PANTHER" id="PTHR33619">
    <property type="entry name" value="POLYSACCHARIDE EXPORT PROTEIN GFCE-RELATED"/>
    <property type="match status" value="1"/>
</dbReference>
<dbReference type="GO" id="GO:0015159">
    <property type="term" value="F:polysaccharide transmembrane transporter activity"/>
    <property type="evidence" value="ECO:0007669"/>
    <property type="project" value="InterPro"/>
</dbReference>
<keyword evidence="1 3" id="KW-0732">Signal</keyword>
<dbReference type="eggNOG" id="COG1596">
    <property type="taxonomic scope" value="Bacteria"/>
</dbReference>
<dbReference type="PANTHER" id="PTHR33619:SF3">
    <property type="entry name" value="POLYSACCHARIDE EXPORT PROTEIN GFCE-RELATED"/>
    <property type="match status" value="1"/>
</dbReference>
<keyword evidence="2" id="KW-0812">Transmembrane</keyword>
<dbReference type="Gene3D" id="3.10.560.10">
    <property type="entry name" value="Outer membrane lipoprotein wza domain like"/>
    <property type="match status" value="1"/>
</dbReference>
<dbReference type="InterPro" id="IPR049712">
    <property type="entry name" value="Poly_export"/>
</dbReference>
<dbReference type="Proteomes" id="UP000028712">
    <property type="component" value="Unassembled WGS sequence"/>
</dbReference>
<protein>
    <submittedName>
        <fullName evidence="6">Ligand-binding protein</fullName>
    </submittedName>
</protein>
<dbReference type="OrthoDB" id="662756at2"/>
<dbReference type="InterPro" id="IPR003715">
    <property type="entry name" value="Poly_export_N"/>
</dbReference>
<evidence type="ECO:0000259" key="4">
    <source>
        <dbReference type="Pfam" id="PF02563"/>
    </source>
</evidence>
<evidence type="ECO:0000313" key="9">
    <source>
        <dbReference type="Proteomes" id="UP000198424"/>
    </source>
</evidence>
<dbReference type="EMBL" id="JPRM01000062">
    <property type="protein sequence ID" value="KFF02519.1"/>
    <property type="molecule type" value="Genomic_DNA"/>
</dbReference>
<dbReference type="Proteomes" id="UP000198424">
    <property type="component" value="Unassembled WGS sequence"/>
</dbReference>